<proteinExistence type="predicted"/>
<sequence>MPLRNLKRVAKGTYSPFKRAKTAKDSASQPILIDDSQPKLSIRTLLRKALATISCYRGYK</sequence>
<evidence type="ECO:0000313" key="2">
    <source>
        <dbReference type="Proteomes" id="UP000001067"/>
    </source>
</evidence>
<organism evidence="2">
    <name type="scientific">Pyrenophora teres f. teres (strain 0-1)</name>
    <name type="common">Barley net blotch fungus</name>
    <name type="synonym">Drechslera teres f. teres</name>
    <dbReference type="NCBI Taxonomy" id="861557"/>
    <lineage>
        <taxon>Eukaryota</taxon>
        <taxon>Fungi</taxon>
        <taxon>Dikarya</taxon>
        <taxon>Ascomycota</taxon>
        <taxon>Pezizomycotina</taxon>
        <taxon>Dothideomycetes</taxon>
        <taxon>Pleosporomycetidae</taxon>
        <taxon>Pleosporales</taxon>
        <taxon>Pleosporineae</taxon>
        <taxon>Pleosporaceae</taxon>
        <taxon>Pyrenophora</taxon>
    </lineage>
</organism>
<dbReference type="AlphaFoldDB" id="E3S7S4"/>
<accession>E3S7S4</accession>
<dbReference type="EMBL" id="GL537601">
    <property type="protein sequence ID" value="EFQ85975.1"/>
    <property type="molecule type" value="Genomic_DNA"/>
</dbReference>
<evidence type="ECO:0000313" key="1">
    <source>
        <dbReference type="EMBL" id="EFQ85975.1"/>
    </source>
</evidence>
<dbReference type="Proteomes" id="UP000001067">
    <property type="component" value="Unassembled WGS sequence"/>
</dbReference>
<name>E3S7S4_PYRTT</name>
<protein>
    <submittedName>
        <fullName evidence="1">Uncharacterized protein</fullName>
    </submittedName>
</protein>
<keyword evidence="2" id="KW-1185">Reference proteome</keyword>
<gene>
    <name evidence="1" type="ORF">PTT_18905</name>
</gene>
<dbReference type="KEGG" id="pte:PTT_18905"/>
<reference evidence="1 2" key="1">
    <citation type="journal article" date="2010" name="Genome Biol.">
        <title>A first genome assembly of the barley fungal pathogen Pyrenophora teres f. teres.</title>
        <authorList>
            <person name="Ellwood S.R."/>
            <person name="Liu Z."/>
            <person name="Syme R.A."/>
            <person name="Lai Z."/>
            <person name="Hane J.K."/>
            <person name="Keiper F."/>
            <person name="Moffat C.S."/>
            <person name="Oliver R.P."/>
            <person name="Friesen T.L."/>
        </authorList>
    </citation>
    <scope>NUCLEOTIDE SEQUENCE [LARGE SCALE GENOMIC DNA]</scope>
    <source>
        <strain evidence="1 2">0-1</strain>
    </source>
</reference>
<dbReference type="HOGENOM" id="CLU_2874014_0_0_1"/>